<gene>
    <name evidence="2" type="ORF">SMACR_03369</name>
</gene>
<feature type="compositionally biased region" description="Low complexity" evidence="1">
    <location>
        <begin position="698"/>
        <end position="712"/>
    </location>
</feature>
<organism evidence="2 3">
    <name type="scientific">Sordaria macrospora</name>
    <dbReference type="NCBI Taxonomy" id="5147"/>
    <lineage>
        <taxon>Eukaryota</taxon>
        <taxon>Fungi</taxon>
        <taxon>Dikarya</taxon>
        <taxon>Ascomycota</taxon>
        <taxon>Pezizomycotina</taxon>
        <taxon>Sordariomycetes</taxon>
        <taxon>Sordariomycetidae</taxon>
        <taxon>Sordariales</taxon>
        <taxon>Sordariaceae</taxon>
        <taxon>Sordaria</taxon>
    </lineage>
</organism>
<feature type="compositionally biased region" description="Low complexity" evidence="1">
    <location>
        <begin position="765"/>
        <end position="776"/>
    </location>
</feature>
<sequence length="979" mass="107239">MDLWWRLLEKQSSSDGLKQSSAVEEHPAVVEPAHHHTVHPVHHSQLRAPAAAPQLRAGLANLNTNRDHHIQRRIDEARSIKNSSDTPVSTSAPAPLYVPFVPATPLRTSLFSLASPCSPAYSTDSSPASLSLAYSNYDTEPMALSTPEHILNTRPSQHRDNTPKALTSSQKGDIVTDRSSYNSRQYEQRASGTGMMPNSTPSTNMYRPTRPPSLDVQFSRQQKRLSLLGRPSPAYSEATSARSSLVSPTQRNPPARSSSSSRLLPGLGLPDHPRQRYTYLSSDGLRTSTISEDAPSEGELASEISAAILKQTEENAAAEQPSTTLKIWGAVARCLEEITVSLGPPNPSAPVVSAPPSIAGAPQLRATPSIRRMSNSVQSVGSRRTFYDVGARNDLASRHRRVMSSSSIRSGRQDRDSETTYGMDEQGAEEYSCPFRVRNPVRFNIRDHEVCAMTSFESLADLRHHVMSYHRRRAMPHQCQRCKVGFPTQIALDHHLMLPKDEMCDTVPAGTLSNPEDGISEDVDRTMASGNGIRTWDDLWRLIFPMDDQVPSSDFHPVIELAEVEQHFDEGQEALKTHLQETLRLFIPEAIDDAYRNFLTGQLELVFEAHKANTIRKCLHRIHGSTNDATSGEGTSSEDKRRRSSSGAGNVNLARRSTRRNRQSAIFQTSRAQDRQSSTSDGLFSPSLIPPWQSRRGSNTPSNISNNNTNKLTSRRMSDTTRSRPSLTGGNPPTSPRRLSPHPTPTLSVSATVATNESDDGTLKSPTTPASASGSAPFIGIVSSEIGTEPSRGCTCASPSTCRCNELLAFGIHHQAQHFHGHPPARPKTAPIPSRKQMEELSVPKHRLRHQPALQVRTTGIDLNGGLEARKAWTGVDMPVRMYDEDGSDDDEDLNNVFLRPKTGGSLDSAFRGRGAMSASARDVRESYSPQSFKERLLSRGSTSRGLKQLEVEGGVGAGEEPRGRSSEGTSSQRGSWMG</sequence>
<evidence type="ECO:0000313" key="3">
    <source>
        <dbReference type="Proteomes" id="UP000433876"/>
    </source>
</evidence>
<feature type="compositionally biased region" description="Polar residues" evidence="1">
    <location>
        <begin position="164"/>
        <end position="206"/>
    </location>
</feature>
<dbReference type="EMBL" id="NMPR01000046">
    <property type="protein sequence ID" value="KAA8632883.1"/>
    <property type="molecule type" value="Genomic_DNA"/>
</dbReference>
<comment type="caution">
    <text evidence="2">The sequence shown here is derived from an EMBL/GenBank/DDBJ whole genome shotgun (WGS) entry which is preliminary data.</text>
</comment>
<evidence type="ECO:0008006" key="4">
    <source>
        <dbReference type="Google" id="ProtNLM"/>
    </source>
</evidence>
<feature type="compositionally biased region" description="Low complexity" evidence="1">
    <location>
        <begin position="256"/>
        <end position="270"/>
    </location>
</feature>
<feature type="region of interest" description="Disordered" evidence="1">
    <location>
        <begin position="398"/>
        <end position="428"/>
    </location>
</feature>
<dbReference type="VEuPathDB" id="FungiDB:SMAC_03369"/>
<feature type="compositionally biased region" description="Polar residues" evidence="1">
    <location>
        <begin position="663"/>
        <end position="682"/>
    </location>
</feature>
<feature type="region of interest" description="Disordered" evidence="1">
    <location>
        <begin position="624"/>
        <end position="776"/>
    </location>
</feature>
<dbReference type="Proteomes" id="UP000433876">
    <property type="component" value="Unassembled WGS sequence"/>
</dbReference>
<feature type="region of interest" description="Disordered" evidence="1">
    <location>
        <begin position="152"/>
        <end position="274"/>
    </location>
</feature>
<feature type="compositionally biased region" description="Polar residues" evidence="1">
    <location>
        <begin position="237"/>
        <end position="252"/>
    </location>
</feature>
<name>A0A8S8ZS94_SORMA</name>
<evidence type="ECO:0000313" key="2">
    <source>
        <dbReference type="EMBL" id="KAA8632883.1"/>
    </source>
</evidence>
<feature type="compositionally biased region" description="Polar residues" evidence="1">
    <location>
        <begin position="624"/>
        <end position="635"/>
    </location>
</feature>
<feature type="compositionally biased region" description="Polar residues" evidence="1">
    <location>
        <begin position="745"/>
        <end position="756"/>
    </location>
</feature>
<protein>
    <recommendedName>
        <fullName evidence="4">C2H2-type domain-containing protein</fullName>
    </recommendedName>
</protein>
<reference evidence="2 3" key="1">
    <citation type="submission" date="2017-07" db="EMBL/GenBank/DDBJ databases">
        <title>Genome sequence of the Sordaria macrospora wild type strain R19027.</title>
        <authorList>
            <person name="Nowrousian M."/>
            <person name="Teichert I."/>
            <person name="Kueck U."/>
        </authorList>
    </citation>
    <scope>NUCLEOTIDE SEQUENCE [LARGE SCALE GENOMIC DNA]</scope>
    <source>
        <strain evidence="2 3">R19027</strain>
        <tissue evidence="2">Mycelium</tissue>
    </source>
</reference>
<accession>A0A8S8ZS94</accession>
<feature type="compositionally biased region" description="Polar residues" evidence="1">
    <location>
        <begin position="967"/>
        <end position="979"/>
    </location>
</feature>
<dbReference type="AlphaFoldDB" id="A0A8S8ZS94"/>
<evidence type="ECO:0000256" key="1">
    <source>
        <dbReference type="SAM" id="MobiDB-lite"/>
    </source>
</evidence>
<proteinExistence type="predicted"/>
<feature type="region of interest" description="Disordered" evidence="1">
    <location>
        <begin position="900"/>
        <end position="979"/>
    </location>
</feature>